<feature type="domain" description="Cell wall-active antibiotics response LiaF-like C-terminal" evidence="2">
    <location>
        <begin position="96"/>
        <end position="158"/>
    </location>
</feature>
<comment type="caution">
    <text evidence="3">The sequence shown here is derived from an EMBL/GenBank/DDBJ whole genome shotgun (WGS) entry which is preliminary data.</text>
</comment>
<dbReference type="PANTHER" id="PTHR40763">
    <property type="entry name" value="MEMBRANE PROTEIN-RELATED"/>
    <property type="match status" value="1"/>
</dbReference>
<dbReference type="EMBL" id="RBIL01000002">
    <property type="protein sequence ID" value="RKQ87865.1"/>
    <property type="molecule type" value="Genomic_DNA"/>
</dbReference>
<dbReference type="OrthoDB" id="4772576at2"/>
<evidence type="ECO:0000313" key="4">
    <source>
        <dbReference type="Proteomes" id="UP000278962"/>
    </source>
</evidence>
<protein>
    <submittedName>
        <fullName evidence="3">Cell wall-active antibiotic response 4TMS protein YvqF</fullName>
    </submittedName>
</protein>
<evidence type="ECO:0000259" key="1">
    <source>
        <dbReference type="Pfam" id="PF08044"/>
    </source>
</evidence>
<dbReference type="InterPro" id="IPR024425">
    <property type="entry name" value="LiaF-like_C"/>
</dbReference>
<dbReference type="Proteomes" id="UP000278962">
    <property type="component" value="Unassembled WGS sequence"/>
</dbReference>
<dbReference type="InterPro" id="IPR012551">
    <property type="entry name" value="DUF1707_SHOCT-like"/>
</dbReference>
<accession>A0A660L3H0</accession>
<sequence>MTDDALPELRASDADREHTADLLRHAMGEGRLTMDELDERLDQTYAARTQSELDKLTRDVVVPGDAQRVSARMPVRSGGGGSEWVVSVMSGHDRKGRWRVGRHLKVISVMGGSSVDLNDAELTEKETTITCFALMGGNEIRVPENVNVVVSDFAFMGGNDSKIGELLPDPGGPTIHVKMFSIMGGSEITRGRKLTRAERKAKKHLERGGH</sequence>
<evidence type="ECO:0000259" key="2">
    <source>
        <dbReference type="Pfam" id="PF09922"/>
    </source>
</evidence>
<dbReference type="AlphaFoldDB" id="A0A660L3H0"/>
<proteinExistence type="predicted"/>
<feature type="domain" description="DUF1707" evidence="1">
    <location>
        <begin position="9"/>
        <end position="59"/>
    </location>
</feature>
<evidence type="ECO:0000313" key="3">
    <source>
        <dbReference type="EMBL" id="RKQ87865.1"/>
    </source>
</evidence>
<organism evidence="3 4">
    <name type="scientific">Solirubrobacter pauli</name>
    <dbReference type="NCBI Taxonomy" id="166793"/>
    <lineage>
        <taxon>Bacteria</taxon>
        <taxon>Bacillati</taxon>
        <taxon>Actinomycetota</taxon>
        <taxon>Thermoleophilia</taxon>
        <taxon>Solirubrobacterales</taxon>
        <taxon>Solirubrobacteraceae</taxon>
        <taxon>Solirubrobacter</taxon>
    </lineage>
</organism>
<reference evidence="3 4" key="1">
    <citation type="submission" date="2018-10" db="EMBL/GenBank/DDBJ databases">
        <title>Genomic Encyclopedia of Archaeal and Bacterial Type Strains, Phase II (KMG-II): from individual species to whole genera.</title>
        <authorList>
            <person name="Goeker M."/>
        </authorList>
    </citation>
    <scope>NUCLEOTIDE SEQUENCE [LARGE SCALE GENOMIC DNA]</scope>
    <source>
        <strain evidence="3 4">DSM 14954</strain>
    </source>
</reference>
<gene>
    <name evidence="3" type="ORF">C8N24_5897</name>
</gene>
<keyword evidence="4" id="KW-1185">Reference proteome</keyword>
<name>A0A660L3H0_9ACTN</name>
<dbReference type="PANTHER" id="PTHR40763:SF4">
    <property type="entry name" value="DUF1707 DOMAIN-CONTAINING PROTEIN"/>
    <property type="match status" value="1"/>
</dbReference>
<dbReference type="Pfam" id="PF09922">
    <property type="entry name" value="LiaF-like_C"/>
    <property type="match status" value="1"/>
</dbReference>
<dbReference type="Pfam" id="PF08044">
    <property type="entry name" value="DUF1707"/>
    <property type="match status" value="1"/>
</dbReference>
<dbReference type="RefSeq" id="WP_121256840.1">
    <property type="nucleotide sequence ID" value="NZ_RBIL01000002.1"/>
</dbReference>